<dbReference type="Pfam" id="PF09957">
    <property type="entry name" value="VapB_antitoxin"/>
    <property type="match status" value="1"/>
</dbReference>
<sequence length="71" mass="8425">MRTTLNLDDSLIHDILDCTREQSKTKAITIALKDYLRRKNIENILSLQGNLDIEDNWKELEQEEMREYASK</sequence>
<evidence type="ECO:0008006" key="2">
    <source>
        <dbReference type="Google" id="ProtNLM"/>
    </source>
</evidence>
<gene>
    <name evidence="1" type="ORF">MNBD_GAMMA26-1889</name>
</gene>
<name>A0A3B1AZV5_9ZZZZ</name>
<accession>A0A3B1AZV5</accession>
<protein>
    <recommendedName>
        <fullName evidence="2">DUF2191 domain-containing protein</fullName>
    </recommendedName>
</protein>
<organism evidence="1">
    <name type="scientific">hydrothermal vent metagenome</name>
    <dbReference type="NCBI Taxonomy" id="652676"/>
    <lineage>
        <taxon>unclassified sequences</taxon>
        <taxon>metagenomes</taxon>
        <taxon>ecological metagenomes</taxon>
    </lineage>
</organism>
<dbReference type="InterPro" id="IPR019239">
    <property type="entry name" value="VapB_antitoxin"/>
</dbReference>
<proteinExistence type="predicted"/>
<reference evidence="1" key="1">
    <citation type="submission" date="2018-06" db="EMBL/GenBank/DDBJ databases">
        <authorList>
            <person name="Zhirakovskaya E."/>
        </authorList>
    </citation>
    <scope>NUCLEOTIDE SEQUENCE</scope>
</reference>
<evidence type="ECO:0000313" key="1">
    <source>
        <dbReference type="EMBL" id="VAX09372.1"/>
    </source>
</evidence>
<dbReference type="AlphaFoldDB" id="A0A3B1AZV5"/>
<dbReference type="EMBL" id="UOFX01000051">
    <property type="protein sequence ID" value="VAX09372.1"/>
    <property type="molecule type" value="Genomic_DNA"/>
</dbReference>